<proteinExistence type="predicted"/>
<feature type="compositionally biased region" description="Pro residues" evidence="1">
    <location>
        <begin position="36"/>
        <end position="45"/>
    </location>
</feature>
<feature type="transmembrane region" description="Helical" evidence="2">
    <location>
        <begin position="6"/>
        <end position="22"/>
    </location>
</feature>
<keyword evidence="2" id="KW-0812">Transmembrane</keyword>
<dbReference type="WBParaSite" id="HCON_00160175-00001">
    <property type="protein sequence ID" value="HCON_00160175-00001"/>
    <property type="gene ID" value="HCON_00160175"/>
</dbReference>
<reference evidence="4" key="1">
    <citation type="submission" date="2020-12" db="UniProtKB">
        <authorList>
            <consortium name="WormBaseParasite"/>
        </authorList>
    </citation>
    <scope>IDENTIFICATION</scope>
    <source>
        <strain evidence="4">MHco3</strain>
    </source>
</reference>
<accession>A0A7I5EDK2</accession>
<evidence type="ECO:0000256" key="2">
    <source>
        <dbReference type="SAM" id="Phobius"/>
    </source>
</evidence>
<evidence type="ECO:0000256" key="1">
    <source>
        <dbReference type="SAM" id="MobiDB-lite"/>
    </source>
</evidence>
<dbReference type="Proteomes" id="UP000025227">
    <property type="component" value="Unplaced"/>
</dbReference>
<keyword evidence="2" id="KW-0472">Membrane</keyword>
<protein>
    <submittedName>
        <fullName evidence="4">Secreted protein</fullName>
    </submittedName>
</protein>
<name>A0A7I5EDK2_HAECO</name>
<feature type="region of interest" description="Disordered" evidence="1">
    <location>
        <begin position="25"/>
        <end position="56"/>
    </location>
</feature>
<evidence type="ECO:0000313" key="3">
    <source>
        <dbReference type="Proteomes" id="UP000025227"/>
    </source>
</evidence>
<evidence type="ECO:0000313" key="4">
    <source>
        <dbReference type="WBParaSite" id="HCON_00160175-00001"/>
    </source>
</evidence>
<keyword evidence="3" id="KW-1185">Reference proteome</keyword>
<organism evidence="3 4">
    <name type="scientific">Haemonchus contortus</name>
    <name type="common">Barber pole worm</name>
    <dbReference type="NCBI Taxonomy" id="6289"/>
    <lineage>
        <taxon>Eukaryota</taxon>
        <taxon>Metazoa</taxon>
        <taxon>Ecdysozoa</taxon>
        <taxon>Nematoda</taxon>
        <taxon>Chromadorea</taxon>
        <taxon>Rhabditida</taxon>
        <taxon>Rhabditina</taxon>
        <taxon>Rhabditomorpha</taxon>
        <taxon>Strongyloidea</taxon>
        <taxon>Trichostrongylidae</taxon>
        <taxon>Haemonchus</taxon>
    </lineage>
</organism>
<dbReference type="AlphaFoldDB" id="A0A7I5EDK2"/>
<keyword evidence="2" id="KW-1133">Transmembrane helix</keyword>
<sequence length="56" mass="6276">MRWLTFVMLLVYVMAVPAMLLLDPKPRSPRSSDMGTPPPTPPQLTPHPGFEFAEPL</sequence>